<proteinExistence type="predicted"/>
<organism evidence="2">
    <name type="scientific">bioreactor metagenome</name>
    <dbReference type="NCBI Taxonomy" id="1076179"/>
    <lineage>
        <taxon>unclassified sequences</taxon>
        <taxon>metagenomes</taxon>
        <taxon>ecological metagenomes</taxon>
    </lineage>
</organism>
<feature type="transmembrane region" description="Helical" evidence="1">
    <location>
        <begin position="58"/>
        <end position="82"/>
    </location>
</feature>
<name>A0A645IPX3_9ZZZZ</name>
<gene>
    <name evidence="2" type="ORF">SDC9_200585</name>
</gene>
<dbReference type="AlphaFoldDB" id="A0A645IPX3"/>
<comment type="caution">
    <text evidence="2">The sequence shown here is derived from an EMBL/GenBank/DDBJ whole genome shotgun (WGS) entry which is preliminary data.</text>
</comment>
<keyword evidence="1" id="KW-0472">Membrane</keyword>
<keyword evidence="1" id="KW-0812">Transmembrane</keyword>
<keyword evidence="1" id="KW-1133">Transmembrane helix</keyword>
<protein>
    <recommendedName>
        <fullName evidence="3">SigmaK-factor processing regulatory protein BofA</fullName>
    </recommendedName>
</protein>
<feature type="transmembrane region" description="Helical" evidence="1">
    <location>
        <begin position="31"/>
        <end position="52"/>
    </location>
</feature>
<feature type="transmembrane region" description="Helical" evidence="1">
    <location>
        <begin position="6"/>
        <end position="24"/>
    </location>
</feature>
<accession>A0A645IPX3</accession>
<sequence length="86" mass="8722">MGANAIIYIMLGICGFLILAFILAKPIKFLIGLLINAISGLILIIAANFVLAASGAAVGINALTVFIVTVLGLPGAAALIVIRGIF</sequence>
<reference evidence="2" key="1">
    <citation type="submission" date="2019-08" db="EMBL/GenBank/DDBJ databases">
        <authorList>
            <person name="Kucharzyk K."/>
            <person name="Murdoch R.W."/>
            <person name="Higgins S."/>
            <person name="Loffler F."/>
        </authorList>
    </citation>
    <scope>NUCLEOTIDE SEQUENCE</scope>
</reference>
<evidence type="ECO:0008006" key="3">
    <source>
        <dbReference type="Google" id="ProtNLM"/>
    </source>
</evidence>
<dbReference type="Pfam" id="PF07441">
    <property type="entry name" value="BofA"/>
    <property type="match status" value="1"/>
</dbReference>
<evidence type="ECO:0000313" key="2">
    <source>
        <dbReference type="EMBL" id="MPN52922.1"/>
    </source>
</evidence>
<dbReference type="EMBL" id="VSSQ01119504">
    <property type="protein sequence ID" value="MPN52922.1"/>
    <property type="molecule type" value="Genomic_DNA"/>
</dbReference>
<dbReference type="InterPro" id="IPR010001">
    <property type="entry name" value="BofA"/>
</dbReference>
<evidence type="ECO:0000256" key="1">
    <source>
        <dbReference type="SAM" id="Phobius"/>
    </source>
</evidence>